<evidence type="ECO:0000256" key="5">
    <source>
        <dbReference type="SAM" id="Phobius"/>
    </source>
</evidence>
<keyword evidence="3 5" id="KW-1133">Transmembrane helix</keyword>
<sequence length="270" mass="29633">MWWLLGTAVIAGIAEVMGWAARLWSSKNPTLDTPYLMQISTTILAPTPLVAANFIILGRLIGRLGPQYSRLSRHWYLIIFSSADAIALIVQAVGGAKASLAVRSHGDPEVGGHIMLGGIAFQMAAITVYMVLAVEFLLRFSWDRPLRRISSPKEGPTHYIDDGSKWMLFGLGLSSIAIFIRSVYRLIELIDGWTGRIITTQLYFNVLDGAMIVLAMFTLNILHPGFLLTDDNRISNNVIHTKCATDSEIALGDVKDSKVKEMASDSIVAV</sequence>
<accession>A0AAD5VCC1</accession>
<evidence type="ECO:0000256" key="1">
    <source>
        <dbReference type="ARBA" id="ARBA00004141"/>
    </source>
</evidence>
<protein>
    <recommendedName>
        <fullName evidence="8">RTA1-domain-containing protein</fullName>
    </recommendedName>
</protein>
<proteinExistence type="predicted"/>
<comment type="caution">
    <text evidence="6">The sequence shown here is derived from an EMBL/GenBank/DDBJ whole genome shotgun (WGS) entry which is preliminary data.</text>
</comment>
<comment type="subcellular location">
    <subcellularLocation>
        <location evidence="1">Membrane</location>
        <topology evidence="1">Multi-pass membrane protein</topology>
    </subcellularLocation>
</comment>
<evidence type="ECO:0000256" key="3">
    <source>
        <dbReference type="ARBA" id="ARBA00022989"/>
    </source>
</evidence>
<feature type="transmembrane region" description="Helical" evidence="5">
    <location>
        <begin position="42"/>
        <end position="62"/>
    </location>
</feature>
<dbReference type="InterPro" id="IPR007568">
    <property type="entry name" value="RTA1"/>
</dbReference>
<organism evidence="6 7">
    <name type="scientific">Meripilus lineatus</name>
    <dbReference type="NCBI Taxonomy" id="2056292"/>
    <lineage>
        <taxon>Eukaryota</taxon>
        <taxon>Fungi</taxon>
        <taxon>Dikarya</taxon>
        <taxon>Basidiomycota</taxon>
        <taxon>Agaricomycotina</taxon>
        <taxon>Agaricomycetes</taxon>
        <taxon>Polyporales</taxon>
        <taxon>Meripilaceae</taxon>
        <taxon>Meripilus</taxon>
    </lineage>
</organism>
<feature type="transmembrane region" description="Helical" evidence="5">
    <location>
        <begin position="202"/>
        <end position="222"/>
    </location>
</feature>
<keyword evidence="2 5" id="KW-0812">Transmembrane</keyword>
<evidence type="ECO:0000256" key="2">
    <source>
        <dbReference type="ARBA" id="ARBA00022692"/>
    </source>
</evidence>
<evidence type="ECO:0000256" key="4">
    <source>
        <dbReference type="ARBA" id="ARBA00023136"/>
    </source>
</evidence>
<evidence type="ECO:0000313" key="7">
    <source>
        <dbReference type="Proteomes" id="UP001212997"/>
    </source>
</evidence>
<dbReference type="PANTHER" id="PTHR31465:SF11">
    <property type="entry name" value="DOMAIN PROTEIN, PUTATIVE (AFU_ORTHOLOGUE AFUA_3G10770)-RELATED"/>
    <property type="match status" value="1"/>
</dbReference>
<evidence type="ECO:0008006" key="8">
    <source>
        <dbReference type="Google" id="ProtNLM"/>
    </source>
</evidence>
<dbReference type="GO" id="GO:0000324">
    <property type="term" value="C:fungal-type vacuole"/>
    <property type="evidence" value="ECO:0007669"/>
    <property type="project" value="TreeGrafter"/>
</dbReference>
<dbReference type="Pfam" id="PF04479">
    <property type="entry name" value="RTA1"/>
    <property type="match status" value="1"/>
</dbReference>
<evidence type="ECO:0000313" key="6">
    <source>
        <dbReference type="EMBL" id="KAJ3488237.1"/>
    </source>
</evidence>
<name>A0AAD5VCC1_9APHY</name>
<dbReference type="PANTHER" id="PTHR31465">
    <property type="entry name" value="PROTEIN RTA1-RELATED"/>
    <property type="match status" value="1"/>
</dbReference>
<feature type="transmembrane region" description="Helical" evidence="5">
    <location>
        <begin position="74"/>
        <end position="94"/>
    </location>
</feature>
<reference evidence="6" key="1">
    <citation type="submission" date="2022-07" db="EMBL/GenBank/DDBJ databases">
        <title>Genome Sequence of Physisporinus lineatus.</title>
        <authorList>
            <person name="Buettner E."/>
        </authorList>
    </citation>
    <scope>NUCLEOTIDE SEQUENCE</scope>
    <source>
        <strain evidence="6">VT162</strain>
    </source>
</reference>
<dbReference type="Proteomes" id="UP001212997">
    <property type="component" value="Unassembled WGS sequence"/>
</dbReference>
<dbReference type="EMBL" id="JANAWD010000071">
    <property type="protein sequence ID" value="KAJ3488237.1"/>
    <property type="molecule type" value="Genomic_DNA"/>
</dbReference>
<dbReference type="GO" id="GO:0005886">
    <property type="term" value="C:plasma membrane"/>
    <property type="evidence" value="ECO:0007669"/>
    <property type="project" value="TreeGrafter"/>
</dbReference>
<keyword evidence="4 5" id="KW-0472">Membrane</keyword>
<dbReference type="AlphaFoldDB" id="A0AAD5VCC1"/>
<feature type="transmembrane region" description="Helical" evidence="5">
    <location>
        <begin position="114"/>
        <end position="138"/>
    </location>
</feature>
<gene>
    <name evidence="6" type="ORF">NLI96_g2985</name>
</gene>
<keyword evidence="7" id="KW-1185">Reference proteome</keyword>